<dbReference type="EMBL" id="NSLI01000002">
    <property type="protein sequence ID" value="PAX08539.1"/>
    <property type="molecule type" value="Genomic_DNA"/>
</dbReference>
<keyword evidence="1" id="KW-0812">Transmembrane</keyword>
<keyword evidence="3" id="KW-1185">Reference proteome</keyword>
<proteinExistence type="predicted"/>
<dbReference type="AlphaFoldDB" id="A0A2A2SH20"/>
<evidence type="ECO:0008006" key="4">
    <source>
        <dbReference type="Google" id="ProtNLM"/>
    </source>
</evidence>
<sequence>MSARRLLAKLHSWVGAVVALFLVAISLSGAALAFDAELFRLQYPYLASTDPARAANAPPQVDAMLGAARAGYGREFEPMGLFMPNSRVEVDTAMFYGLRPGGTGLEDTVMIVVDPATNRYRGDFILDHAWGHQLIHFHHELFAGEIAAAFVAVLGILLAAFALTGLYLWWPRHGPVRRKARVPHLSGRPLGRWYRVHSWIGFWTAIPVLVFGLTGTAVSRPDWFGGLLAKLPYETPAELAPAFARTCQGQVTPDQAIAIAQAALPGQRLATVGFAHGNEPYRLTFKSGSPLDHIEGDTVAFVHATCPGVVRTAQATGARGVLGQLMFSLHSGRSFGPVLGDLLVLIGGLASALLAGSGLYVFVARHLTRRKRAREPAWIAHPAE</sequence>
<accession>A0A2A2SH20</accession>
<evidence type="ECO:0000256" key="1">
    <source>
        <dbReference type="SAM" id="Phobius"/>
    </source>
</evidence>
<evidence type="ECO:0000313" key="2">
    <source>
        <dbReference type="EMBL" id="PAX08539.1"/>
    </source>
</evidence>
<name>A0A2A2SH20_9SPHN</name>
<feature type="transmembrane region" description="Helical" evidence="1">
    <location>
        <begin position="342"/>
        <end position="364"/>
    </location>
</feature>
<organism evidence="2 3">
    <name type="scientific">Sphingomonas lenta</name>
    <dbReference type="NCBI Taxonomy" id="1141887"/>
    <lineage>
        <taxon>Bacteria</taxon>
        <taxon>Pseudomonadati</taxon>
        <taxon>Pseudomonadota</taxon>
        <taxon>Alphaproteobacteria</taxon>
        <taxon>Sphingomonadales</taxon>
        <taxon>Sphingomonadaceae</taxon>
        <taxon>Sphingomonas</taxon>
    </lineage>
</organism>
<reference evidence="3" key="1">
    <citation type="submission" date="2017-09" db="EMBL/GenBank/DDBJ databases">
        <authorList>
            <person name="Feng G."/>
            <person name="Zhu H."/>
        </authorList>
    </citation>
    <scope>NUCLEOTIDE SEQUENCE [LARGE SCALE GENOMIC DNA]</scope>
    <source>
        <strain evidence="3">1PNM-20</strain>
    </source>
</reference>
<dbReference type="PANTHER" id="PTHR34219">
    <property type="entry name" value="IRON-REGULATED INNER MEMBRANE PROTEIN-RELATED"/>
    <property type="match status" value="1"/>
</dbReference>
<dbReference type="Pfam" id="PF03929">
    <property type="entry name" value="PepSY_TM"/>
    <property type="match status" value="1"/>
</dbReference>
<feature type="transmembrane region" description="Helical" evidence="1">
    <location>
        <begin position="196"/>
        <end position="218"/>
    </location>
</feature>
<keyword evidence="1" id="KW-0472">Membrane</keyword>
<gene>
    <name evidence="2" type="ORF">CKY28_03940</name>
</gene>
<dbReference type="Proteomes" id="UP000218151">
    <property type="component" value="Unassembled WGS sequence"/>
</dbReference>
<dbReference type="RefSeq" id="WP_095997049.1">
    <property type="nucleotide sequence ID" value="NZ_NSLI01000002.1"/>
</dbReference>
<dbReference type="InterPro" id="IPR005625">
    <property type="entry name" value="PepSY-ass_TM"/>
</dbReference>
<comment type="caution">
    <text evidence="2">The sequence shown here is derived from an EMBL/GenBank/DDBJ whole genome shotgun (WGS) entry which is preliminary data.</text>
</comment>
<protein>
    <recommendedName>
        <fullName evidence="4">Peptidase</fullName>
    </recommendedName>
</protein>
<feature type="transmembrane region" description="Helical" evidence="1">
    <location>
        <begin position="146"/>
        <end position="170"/>
    </location>
</feature>
<dbReference type="OrthoDB" id="9791166at2"/>
<keyword evidence="1" id="KW-1133">Transmembrane helix</keyword>
<evidence type="ECO:0000313" key="3">
    <source>
        <dbReference type="Proteomes" id="UP000218151"/>
    </source>
</evidence>